<dbReference type="GO" id="GO:0006355">
    <property type="term" value="P:regulation of DNA-templated transcription"/>
    <property type="evidence" value="ECO:0007669"/>
    <property type="project" value="InterPro"/>
</dbReference>
<dbReference type="PROSITE" id="PS51005">
    <property type="entry name" value="NAC"/>
    <property type="match status" value="1"/>
</dbReference>
<organism evidence="7 8">
    <name type="scientific">Oldenlandia corymbosa var. corymbosa</name>
    <dbReference type="NCBI Taxonomy" id="529605"/>
    <lineage>
        <taxon>Eukaryota</taxon>
        <taxon>Viridiplantae</taxon>
        <taxon>Streptophyta</taxon>
        <taxon>Embryophyta</taxon>
        <taxon>Tracheophyta</taxon>
        <taxon>Spermatophyta</taxon>
        <taxon>Magnoliopsida</taxon>
        <taxon>eudicotyledons</taxon>
        <taxon>Gunneridae</taxon>
        <taxon>Pentapetalae</taxon>
        <taxon>asterids</taxon>
        <taxon>lamiids</taxon>
        <taxon>Gentianales</taxon>
        <taxon>Rubiaceae</taxon>
        <taxon>Rubioideae</taxon>
        <taxon>Spermacoceae</taxon>
        <taxon>Hedyotis-Oldenlandia complex</taxon>
        <taxon>Oldenlandia</taxon>
    </lineage>
</organism>
<keyword evidence="2" id="KW-0238">DNA-binding</keyword>
<evidence type="ECO:0000259" key="6">
    <source>
        <dbReference type="PROSITE" id="PS51005"/>
    </source>
</evidence>
<dbReference type="InterPro" id="IPR036093">
    <property type="entry name" value="NAC_dom_sf"/>
</dbReference>
<reference evidence="7" key="1">
    <citation type="submission" date="2023-03" db="EMBL/GenBank/DDBJ databases">
        <authorList>
            <person name="Julca I."/>
        </authorList>
    </citation>
    <scope>NUCLEOTIDE SEQUENCE</scope>
</reference>
<dbReference type="PANTHER" id="PTHR31719">
    <property type="entry name" value="NAC TRANSCRIPTION FACTOR 56"/>
    <property type="match status" value="1"/>
</dbReference>
<feature type="domain" description="NAC" evidence="6">
    <location>
        <begin position="3"/>
        <end position="171"/>
    </location>
</feature>
<dbReference type="InterPro" id="IPR003441">
    <property type="entry name" value="NAC-dom"/>
</dbReference>
<dbReference type="Proteomes" id="UP001161247">
    <property type="component" value="Chromosome 3"/>
</dbReference>
<accession>A0AAV1D0E0</accession>
<dbReference type="AlphaFoldDB" id="A0AAV1D0E0"/>
<proteinExistence type="predicted"/>
<evidence type="ECO:0000256" key="1">
    <source>
        <dbReference type="ARBA" id="ARBA00023015"/>
    </source>
</evidence>
<dbReference type="GO" id="GO:0048731">
    <property type="term" value="P:system development"/>
    <property type="evidence" value="ECO:0007669"/>
    <property type="project" value="TreeGrafter"/>
</dbReference>
<name>A0AAV1D0E0_OLDCO</name>
<evidence type="ECO:0000256" key="3">
    <source>
        <dbReference type="ARBA" id="ARBA00023163"/>
    </source>
</evidence>
<keyword evidence="4" id="KW-0539">Nucleus</keyword>
<feature type="compositionally biased region" description="Polar residues" evidence="5">
    <location>
        <begin position="187"/>
        <end position="200"/>
    </location>
</feature>
<dbReference type="EMBL" id="OX459120">
    <property type="protein sequence ID" value="CAI9100107.1"/>
    <property type="molecule type" value="Genomic_DNA"/>
</dbReference>
<feature type="region of interest" description="Disordered" evidence="5">
    <location>
        <begin position="175"/>
        <end position="200"/>
    </location>
</feature>
<evidence type="ECO:0000256" key="2">
    <source>
        <dbReference type="ARBA" id="ARBA00023125"/>
    </source>
</evidence>
<evidence type="ECO:0000313" key="7">
    <source>
        <dbReference type="EMBL" id="CAI9100107.1"/>
    </source>
</evidence>
<keyword evidence="8" id="KW-1185">Reference proteome</keyword>
<dbReference type="Gene3D" id="2.170.150.80">
    <property type="entry name" value="NAC domain"/>
    <property type="match status" value="1"/>
</dbReference>
<evidence type="ECO:0000256" key="5">
    <source>
        <dbReference type="SAM" id="MobiDB-lite"/>
    </source>
</evidence>
<dbReference type="PANTHER" id="PTHR31719:SF164">
    <property type="entry name" value="NAC DOMAIN-CONTAINING PROTEIN"/>
    <property type="match status" value="1"/>
</dbReference>
<keyword evidence="1" id="KW-0805">Transcription regulation</keyword>
<sequence length="325" mass="36255">MEEDVGFRFRPTQQELLWLLERKACGEAISKYTSTVLEKELYGPEASKEPWNVFSDVPDQMWELYDECAGKNSHARRVVYVVTKLSQMSEKKISRSAGRGTWNGETTNKPVMDLQGGGKIIGYHKQLTYTVKSEAACQGSWYMHEYSLSEQVLKGPEIQSADYVICHVMNHNQDDSSSGEVMGSAGFPQQESRSYSSYNQAPDPQVVYQPEEGVPLQNNCYYNIPNNSTTVDESMWLYSGYNQGADPQVVDHQLEEGGQQPWSGTISSCNITCAGAPPPLIDDINQGTYSYSQEEIDVNSYLAPGDATGMMPALVDSNNLFQCYS</sequence>
<gene>
    <name evidence="7" type="ORF">OLC1_LOCUS10012</name>
</gene>
<evidence type="ECO:0000256" key="4">
    <source>
        <dbReference type="ARBA" id="ARBA00023242"/>
    </source>
</evidence>
<protein>
    <submittedName>
        <fullName evidence="7">OLC1v1037037C1</fullName>
    </submittedName>
</protein>
<dbReference type="GO" id="GO:0003677">
    <property type="term" value="F:DNA binding"/>
    <property type="evidence" value="ECO:0007669"/>
    <property type="project" value="UniProtKB-KW"/>
</dbReference>
<keyword evidence="3" id="KW-0804">Transcription</keyword>
<evidence type="ECO:0000313" key="8">
    <source>
        <dbReference type="Proteomes" id="UP001161247"/>
    </source>
</evidence>
<dbReference type="Pfam" id="PF02365">
    <property type="entry name" value="NAM"/>
    <property type="match status" value="1"/>
</dbReference>
<dbReference type="SUPFAM" id="SSF101941">
    <property type="entry name" value="NAC domain"/>
    <property type="match status" value="1"/>
</dbReference>